<comment type="caution">
    <text evidence="1">The sequence shown here is derived from an EMBL/GenBank/DDBJ whole genome shotgun (WGS) entry which is preliminary data.</text>
</comment>
<organism evidence="1 2">
    <name type="scientific">Coniosporium uncinatum</name>
    <dbReference type="NCBI Taxonomy" id="93489"/>
    <lineage>
        <taxon>Eukaryota</taxon>
        <taxon>Fungi</taxon>
        <taxon>Dikarya</taxon>
        <taxon>Ascomycota</taxon>
        <taxon>Pezizomycotina</taxon>
        <taxon>Dothideomycetes</taxon>
        <taxon>Dothideomycetes incertae sedis</taxon>
        <taxon>Coniosporium</taxon>
    </lineage>
</organism>
<protein>
    <submittedName>
        <fullName evidence="1">Uncharacterized protein</fullName>
    </submittedName>
</protein>
<accession>A0ACC3DQ68</accession>
<dbReference type="EMBL" id="JAWDJW010001700">
    <property type="protein sequence ID" value="KAK3078678.1"/>
    <property type="molecule type" value="Genomic_DNA"/>
</dbReference>
<sequence>MATLNKAEAALSKPFKPSATELTVHSKRNRQALENQLRDAAKQDGKAGKKQKEPLQFEHKLLLGHVSMLTAMTSAVVGAKQGFEKPRSYILTADRDEHIRVSRGIPQAHIVEGFCLGHTQFVSSLCLPKPNLLVSGGGDDFLLVWHWLDCELVKKIDLRETVERINKETSESAEDLSVAVTGIWTVSTPPHSHIFVAIEGLAALLCLDVGLLERPETTSPESIPLKGNALDVTVQENGVVISIDNNHRPNSKTGLREDIVSRLQAFQYDGKSWVPDDERQNVLDALDDDTHSVEATAHRDLLYHTESLRKRASDEQGD</sequence>
<gene>
    <name evidence="1" type="ORF">LTS18_006913</name>
</gene>
<name>A0ACC3DQ68_9PEZI</name>
<reference evidence="1" key="1">
    <citation type="submission" date="2024-09" db="EMBL/GenBank/DDBJ databases">
        <title>Black Yeasts Isolated from many extreme environments.</title>
        <authorList>
            <person name="Coleine C."/>
            <person name="Stajich J.E."/>
            <person name="Selbmann L."/>
        </authorList>
    </citation>
    <scope>NUCLEOTIDE SEQUENCE</scope>
    <source>
        <strain evidence="1">CCFEE 5737</strain>
    </source>
</reference>
<dbReference type="Proteomes" id="UP001186974">
    <property type="component" value="Unassembled WGS sequence"/>
</dbReference>
<evidence type="ECO:0000313" key="1">
    <source>
        <dbReference type="EMBL" id="KAK3078678.1"/>
    </source>
</evidence>
<evidence type="ECO:0000313" key="2">
    <source>
        <dbReference type="Proteomes" id="UP001186974"/>
    </source>
</evidence>
<keyword evidence="2" id="KW-1185">Reference proteome</keyword>
<proteinExistence type="predicted"/>